<evidence type="ECO:0000256" key="6">
    <source>
        <dbReference type="PROSITE-ProRule" id="PRU00023"/>
    </source>
</evidence>
<keyword evidence="5 6" id="KW-0040">ANK repeat</keyword>
<feature type="repeat" description="ANK" evidence="6">
    <location>
        <begin position="230"/>
        <end position="252"/>
    </location>
</feature>
<feature type="region of interest" description="Disordered" evidence="8">
    <location>
        <begin position="1020"/>
        <end position="1057"/>
    </location>
</feature>
<feature type="region of interest" description="Disordered" evidence="8">
    <location>
        <begin position="1341"/>
        <end position="1377"/>
    </location>
</feature>
<feature type="repeat" description="ANK" evidence="6">
    <location>
        <begin position="264"/>
        <end position="296"/>
    </location>
</feature>
<dbReference type="PANTHER" id="PTHR24173:SF74">
    <property type="entry name" value="ANKYRIN REPEAT DOMAIN-CONTAINING PROTEIN 16"/>
    <property type="match status" value="1"/>
</dbReference>
<evidence type="ECO:0000259" key="9">
    <source>
        <dbReference type="PROSITE" id="PS50089"/>
    </source>
</evidence>
<evidence type="ECO:0000259" key="10">
    <source>
        <dbReference type="PROSITE" id="PS50178"/>
    </source>
</evidence>
<feature type="compositionally biased region" description="Polar residues" evidence="8">
    <location>
        <begin position="790"/>
        <end position="804"/>
    </location>
</feature>
<evidence type="ECO:0000256" key="8">
    <source>
        <dbReference type="SAM" id="MobiDB-lite"/>
    </source>
</evidence>
<proteinExistence type="predicted"/>
<dbReference type="SUPFAM" id="SSF57903">
    <property type="entry name" value="FYVE/PHD zinc finger"/>
    <property type="match status" value="1"/>
</dbReference>
<feature type="region of interest" description="Disordered" evidence="8">
    <location>
        <begin position="666"/>
        <end position="750"/>
    </location>
</feature>
<evidence type="ECO:0000256" key="1">
    <source>
        <dbReference type="ARBA" id="ARBA00022723"/>
    </source>
</evidence>
<name>A0A9W8DZA4_9FUNG</name>
<evidence type="ECO:0000313" key="12">
    <source>
        <dbReference type="Proteomes" id="UP001150569"/>
    </source>
</evidence>
<dbReference type="InterPro" id="IPR000306">
    <property type="entry name" value="Znf_FYVE"/>
</dbReference>
<dbReference type="Pfam" id="PF13639">
    <property type="entry name" value="zf-RING_2"/>
    <property type="match status" value="1"/>
</dbReference>
<dbReference type="SUPFAM" id="SSF48403">
    <property type="entry name" value="Ankyrin repeat"/>
    <property type="match status" value="1"/>
</dbReference>
<organism evidence="11 12">
    <name type="scientific">Tieghemiomyces parasiticus</name>
    <dbReference type="NCBI Taxonomy" id="78921"/>
    <lineage>
        <taxon>Eukaryota</taxon>
        <taxon>Fungi</taxon>
        <taxon>Fungi incertae sedis</taxon>
        <taxon>Zoopagomycota</taxon>
        <taxon>Kickxellomycotina</taxon>
        <taxon>Dimargaritomycetes</taxon>
        <taxon>Dimargaritales</taxon>
        <taxon>Dimargaritaceae</taxon>
        <taxon>Tieghemiomyces</taxon>
    </lineage>
</organism>
<evidence type="ECO:0000256" key="3">
    <source>
        <dbReference type="ARBA" id="ARBA00022771"/>
    </source>
</evidence>
<feature type="region of interest" description="Disordered" evidence="8">
    <location>
        <begin position="819"/>
        <end position="903"/>
    </location>
</feature>
<dbReference type="PROSITE" id="PS50088">
    <property type="entry name" value="ANK_REPEAT"/>
    <property type="match status" value="3"/>
</dbReference>
<accession>A0A9W8DZA4</accession>
<dbReference type="PROSITE" id="PS50089">
    <property type="entry name" value="ZF_RING_2"/>
    <property type="match status" value="1"/>
</dbReference>
<dbReference type="CDD" id="cd16489">
    <property type="entry name" value="mRING-CH-C4HC2H_ZNRF"/>
    <property type="match status" value="1"/>
</dbReference>
<protein>
    <submittedName>
        <fullName evidence="11">Uncharacterized protein</fullName>
    </submittedName>
</protein>
<feature type="compositionally biased region" description="Polar residues" evidence="8">
    <location>
        <begin position="61"/>
        <end position="70"/>
    </location>
</feature>
<feature type="region of interest" description="Disordered" evidence="8">
    <location>
        <begin position="51"/>
        <end position="93"/>
    </location>
</feature>
<keyword evidence="4" id="KW-0862">Zinc</keyword>
<reference evidence="11" key="1">
    <citation type="submission" date="2022-07" db="EMBL/GenBank/DDBJ databases">
        <title>Phylogenomic reconstructions and comparative analyses of Kickxellomycotina fungi.</title>
        <authorList>
            <person name="Reynolds N.K."/>
            <person name="Stajich J.E."/>
            <person name="Barry K."/>
            <person name="Grigoriev I.V."/>
            <person name="Crous P."/>
            <person name="Smith M.E."/>
        </authorList>
    </citation>
    <scope>NUCLEOTIDE SEQUENCE</scope>
    <source>
        <strain evidence="11">RSA 861</strain>
    </source>
</reference>
<dbReference type="Pfam" id="PF12796">
    <property type="entry name" value="Ank_2"/>
    <property type="match status" value="1"/>
</dbReference>
<evidence type="ECO:0000256" key="5">
    <source>
        <dbReference type="ARBA" id="ARBA00023043"/>
    </source>
</evidence>
<dbReference type="GO" id="GO:0008270">
    <property type="term" value="F:zinc ion binding"/>
    <property type="evidence" value="ECO:0007669"/>
    <property type="project" value="UniProtKB-KW"/>
</dbReference>
<dbReference type="Gene3D" id="3.30.40.10">
    <property type="entry name" value="Zinc/RING finger domain, C3HC4 (zinc finger)"/>
    <property type="match status" value="2"/>
</dbReference>
<dbReference type="EMBL" id="JANBPT010000220">
    <property type="protein sequence ID" value="KAJ1925511.1"/>
    <property type="molecule type" value="Genomic_DNA"/>
</dbReference>
<feature type="region of interest" description="Disordered" evidence="8">
    <location>
        <begin position="177"/>
        <end position="202"/>
    </location>
</feature>
<feature type="repeat" description="ANK" evidence="6">
    <location>
        <begin position="297"/>
        <end position="329"/>
    </location>
</feature>
<dbReference type="InterPro" id="IPR013083">
    <property type="entry name" value="Znf_RING/FYVE/PHD"/>
</dbReference>
<feature type="compositionally biased region" description="Polar residues" evidence="8">
    <location>
        <begin position="718"/>
        <end position="730"/>
    </location>
</feature>
<dbReference type="SMART" id="SM00248">
    <property type="entry name" value="ANK"/>
    <property type="match status" value="4"/>
</dbReference>
<feature type="compositionally biased region" description="Low complexity" evidence="8">
    <location>
        <begin position="410"/>
        <end position="430"/>
    </location>
</feature>
<evidence type="ECO:0000256" key="2">
    <source>
        <dbReference type="ARBA" id="ARBA00022737"/>
    </source>
</evidence>
<dbReference type="InterPro" id="IPR002110">
    <property type="entry name" value="Ankyrin_rpt"/>
</dbReference>
<comment type="caution">
    <text evidence="11">The sequence shown here is derived from an EMBL/GenBank/DDBJ whole genome shotgun (WGS) entry which is preliminary data.</text>
</comment>
<evidence type="ECO:0000313" key="11">
    <source>
        <dbReference type="EMBL" id="KAJ1925511.1"/>
    </source>
</evidence>
<feature type="compositionally biased region" description="Gly residues" evidence="8">
    <location>
        <begin position="677"/>
        <end position="708"/>
    </location>
</feature>
<feature type="compositionally biased region" description="Polar residues" evidence="8">
    <location>
        <begin position="77"/>
        <end position="93"/>
    </location>
</feature>
<keyword evidence="12" id="KW-1185">Reference proteome</keyword>
<dbReference type="InterPro" id="IPR001841">
    <property type="entry name" value="Znf_RING"/>
</dbReference>
<dbReference type="PROSITE" id="PS50297">
    <property type="entry name" value="ANK_REP_REGION"/>
    <property type="match status" value="3"/>
</dbReference>
<evidence type="ECO:0000256" key="7">
    <source>
        <dbReference type="PROSITE-ProRule" id="PRU00175"/>
    </source>
</evidence>
<dbReference type="SMART" id="SM00064">
    <property type="entry name" value="FYVE"/>
    <property type="match status" value="1"/>
</dbReference>
<feature type="region of interest" description="Disordered" evidence="8">
    <location>
        <begin position="765"/>
        <end position="804"/>
    </location>
</feature>
<keyword evidence="1" id="KW-0479">Metal-binding</keyword>
<sequence length="1706" mass="181119">MTTTAFSVGAFPEMTAEQRQLLTSLPALIAPPVPGQVHAFYGDTHNARLHLPSLGLPRSPHQPSATQTAETAEESSAGDTATPNLSLPNSQHSLGPAGGVGYDLFPTPIPTPARLRPLAVIAARGTPRPAEADTDTLAAQRFVPTVTRLCQVAETGDLAAVQECLAHAAAARRKAQTEGSQDYAGSSPAEPADSLSTSTTGVLSSATGTAASTVVVVGEEVAADSAMPSTGMTALHYAAKRGHLEVVQWLVDVARAPVDQCDRENETALLKAAYQGQLAVAKFLLQRGANARHTDKDGWTALHNASSRGHVKLVRWLLEKAPGVAVDAQNHQGYTPLMNAAALGHILAVKYLLFRAQANPLIQSHAGESAYDVAAATVTGPGGSTYLCDILAATERQWRQRIRASGGTVSPRPATAATTSSSPLSPADTTVPPALPSRAADLYLAYCAPGQLHDLLVYHHTVVVQLFEHQRSGTSSSFGTLLRRPFGNPKFTVEQLHRTDPYVAPAALADGTPCNRAYVRLPPTLLLPGTSPHPLVLGGDLRRPFLAETDGDATNGAYPAHEATSDWFWLTDWSLDTTHPQVNPDDGWQYARAFYLPDAYWIPEPKAVLLNALPPTDLVDSSVARQAFPWTLPEGTVLPPVTNNSWVRRRRWVRVMKRKVDLAQMLATPRAHHEGATNGGGANGGGTGFYGSPGGDGTGNKGNGGSGPAGSSPSGPSQRLTNYSLHSPVSSPHFGLAPASGSSSRRSSSTQLNLDYIARAQALLQSPPGSVTSPRATSPALVPRPPPFHRSQSLNPALGSTSRRTSLGTELLLSGISEHPAETVPGPHRGPTSQSPPPPPPRDDKGKRPDYSHSDDSGVDLEPPFGARYPSPAPLRRSHTTQAPWRDRQGSEELPLTLSSGLPIGRRLSTQSLSQLRALSRAQPDGPQSADVLQDTLHTLQASITVLERGISQDTTEPRRRLAAQILGEYRAYANDLRHRLSRSEQALADGIQGALNESLVVDEFPEAAVAALTPLRSSFGGEGSRSASVVPPGTGVKGYGETDHSQLSSGRSTPRRIAGDASLRTLRRLIEPHLISNPVQHQGLPVRANHGACDGCWTTDTACGEEGLGRPATVENSYRLAAWHRLQSYNIDAPTPCGGRTGQQFRRVEMALQRSASEAAPTTETEPELTQGLHDLTIGEFLASPDATPELNVTSTATPNPAAQSALAVQTIPGPAGYAPATGTSGGTDARQALSRYCLPEHAWEPDAAAVSCRLCDRRFSFFFRRHHCRRCGLVVCDPCSATNNWLVRSEWWEPRNTPSGTEMPVSDHQPRHSVGPASPTEGNDCAASDISVAPAVTADTVADSTPPPPPAVVTPSQGGESLPSSTERPPPYSPAPSPLVFPPEAYTLSRVCDRCQDDLHQAPLYQLVGPGLWPPSITSDTAAMYNVLGPALPISLAGLPTTMTSYPAAGEFRPAGNNGSLRSPGPSSLLAFLTGSPSSAGPMERAFSSGSVPTYSSPHGHHHFSPPPPEHRQRRRHSRSGGHRSRRSLYQATPHNASDSSLMHECPVCGTCLDRVSPHKVIQERHVQDCLESTSPPVQPVVRYLAYRLEEPGGASDGGSGAHASTDPVAPSAPPTPGMERPLLAVEPTVVPGTDQLPTPAAINMPPAPQTTSANTLVGQECLICFEEFEPGQVVARLNCLCTYHRTCIDTWLRRSGHCPIHYE</sequence>
<feature type="compositionally biased region" description="Low complexity" evidence="8">
    <location>
        <begin position="193"/>
        <end position="202"/>
    </location>
</feature>
<dbReference type="Gene3D" id="1.25.40.20">
    <property type="entry name" value="Ankyrin repeat-containing domain"/>
    <property type="match status" value="2"/>
</dbReference>
<gene>
    <name evidence="11" type="ORF">IWQ60_004523</name>
</gene>
<dbReference type="OrthoDB" id="10057496at2759"/>
<evidence type="ECO:0000256" key="4">
    <source>
        <dbReference type="ARBA" id="ARBA00022833"/>
    </source>
</evidence>
<dbReference type="Pfam" id="PF13637">
    <property type="entry name" value="Ank_4"/>
    <property type="match status" value="1"/>
</dbReference>
<feature type="domain" description="FYVE-type" evidence="10">
    <location>
        <begin position="1248"/>
        <end position="1282"/>
    </location>
</feature>
<feature type="compositionally biased region" description="Basic residues" evidence="8">
    <location>
        <begin position="1514"/>
        <end position="1529"/>
    </location>
</feature>
<dbReference type="InterPro" id="IPR011011">
    <property type="entry name" value="Znf_FYVE_PHD"/>
</dbReference>
<feature type="region of interest" description="Disordered" evidence="8">
    <location>
        <begin position="1299"/>
        <end position="1328"/>
    </location>
</feature>
<feature type="compositionally biased region" description="Basic and acidic residues" evidence="8">
    <location>
        <begin position="841"/>
        <end position="856"/>
    </location>
</feature>
<feature type="compositionally biased region" description="Low complexity" evidence="8">
    <location>
        <begin position="740"/>
        <end position="749"/>
    </location>
</feature>
<keyword evidence="3 7" id="KW-0863">Zinc-finger</keyword>
<dbReference type="SUPFAM" id="SSF57850">
    <property type="entry name" value="RING/U-box"/>
    <property type="match status" value="1"/>
</dbReference>
<dbReference type="Pfam" id="PF01363">
    <property type="entry name" value="FYVE"/>
    <property type="match status" value="1"/>
</dbReference>
<dbReference type="InterPro" id="IPR017455">
    <property type="entry name" value="Znf_FYVE-rel"/>
</dbReference>
<dbReference type="InterPro" id="IPR036770">
    <property type="entry name" value="Ankyrin_rpt-contain_sf"/>
</dbReference>
<feature type="domain" description="RING-type" evidence="9">
    <location>
        <begin position="1664"/>
        <end position="1704"/>
    </location>
</feature>
<keyword evidence="2" id="KW-0677">Repeat</keyword>
<feature type="compositionally biased region" description="Polar residues" evidence="8">
    <location>
        <begin position="765"/>
        <end position="776"/>
    </location>
</feature>
<feature type="region of interest" description="Disordered" evidence="8">
    <location>
        <begin position="403"/>
        <end position="431"/>
    </location>
</feature>
<feature type="region of interest" description="Disordered" evidence="8">
    <location>
        <begin position="1482"/>
        <end position="1532"/>
    </location>
</feature>
<dbReference type="PRINTS" id="PR01415">
    <property type="entry name" value="ANKYRIN"/>
</dbReference>
<feature type="region of interest" description="Disordered" evidence="8">
    <location>
        <begin position="1594"/>
        <end position="1623"/>
    </location>
</feature>
<dbReference type="Proteomes" id="UP001150569">
    <property type="component" value="Unassembled WGS sequence"/>
</dbReference>
<dbReference type="PANTHER" id="PTHR24173">
    <property type="entry name" value="ANKYRIN REPEAT CONTAINING"/>
    <property type="match status" value="1"/>
</dbReference>
<dbReference type="PROSITE" id="PS50178">
    <property type="entry name" value="ZF_FYVE"/>
    <property type="match status" value="1"/>
</dbReference>